<dbReference type="EMBL" id="JBJKBG010000001">
    <property type="protein sequence ID" value="KAL3752947.1"/>
    <property type="molecule type" value="Genomic_DNA"/>
</dbReference>
<comment type="caution">
    <text evidence="2">The sequence shown here is derived from an EMBL/GenBank/DDBJ whole genome shotgun (WGS) entry which is preliminary data.</text>
</comment>
<organism evidence="2 3">
    <name type="scientific">Eucalyptus globulus</name>
    <name type="common">Tasmanian blue gum</name>
    <dbReference type="NCBI Taxonomy" id="34317"/>
    <lineage>
        <taxon>Eukaryota</taxon>
        <taxon>Viridiplantae</taxon>
        <taxon>Streptophyta</taxon>
        <taxon>Embryophyta</taxon>
        <taxon>Tracheophyta</taxon>
        <taxon>Spermatophyta</taxon>
        <taxon>Magnoliopsida</taxon>
        <taxon>eudicotyledons</taxon>
        <taxon>Gunneridae</taxon>
        <taxon>Pentapetalae</taxon>
        <taxon>rosids</taxon>
        <taxon>malvids</taxon>
        <taxon>Myrtales</taxon>
        <taxon>Myrtaceae</taxon>
        <taxon>Myrtoideae</taxon>
        <taxon>Eucalypteae</taxon>
        <taxon>Eucalyptus</taxon>
    </lineage>
</organism>
<sequence>MQGAAATRVLGATAGTTASGDGDNGDTAQGTNSSAQGWRQEIGSRGGEVSSSEPSTAGLVAGRRGRRRTREPRWDSSRRCERQWADRDDDQSTKLGRPRLRRWIADSSDLGLP</sequence>
<proteinExistence type="predicted"/>
<evidence type="ECO:0000313" key="3">
    <source>
        <dbReference type="Proteomes" id="UP001634007"/>
    </source>
</evidence>
<dbReference type="Proteomes" id="UP001634007">
    <property type="component" value="Unassembled WGS sequence"/>
</dbReference>
<protein>
    <submittedName>
        <fullName evidence="2">Uncharacterized protein</fullName>
    </submittedName>
</protein>
<feature type="compositionally biased region" description="Basic and acidic residues" evidence="1">
    <location>
        <begin position="71"/>
        <end position="92"/>
    </location>
</feature>
<feature type="region of interest" description="Disordered" evidence="1">
    <location>
        <begin position="1"/>
        <end position="98"/>
    </location>
</feature>
<dbReference type="AlphaFoldDB" id="A0ABD3LSP1"/>
<accession>A0ABD3LSP1</accession>
<evidence type="ECO:0000256" key="1">
    <source>
        <dbReference type="SAM" id="MobiDB-lite"/>
    </source>
</evidence>
<gene>
    <name evidence="2" type="ORF">ACJRO7_000358</name>
</gene>
<feature type="compositionally biased region" description="Low complexity" evidence="1">
    <location>
        <begin position="11"/>
        <end position="28"/>
    </location>
</feature>
<reference evidence="2 3" key="1">
    <citation type="submission" date="2024-11" db="EMBL/GenBank/DDBJ databases">
        <title>Chromosome-level genome assembly of Eucalyptus globulus Labill. provides insights into its genome evolution.</title>
        <authorList>
            <person name="Li X."/>
        </authorList>
    </citation>
    <scope>NUCLEOTIDE SEQUENCE [LARGE SCALE GENOMIC DNA]</scope>
    <source>
        <strain evidence="2">CL2024</strain>
        <tissue evidence="2">Fresh tender leaves</tissue>
    </source>
</reference>
<name>A0ABD3LSP1_EUCGL</name>
<keyword evidence="3" id="KW-1185">Reference proteome</keyword>
<evidence type="ECO:0000313" key="2">
    <source>
        <dbReference type="EMBL" id="KAL3752947.1"/>
    </source>
</evidence>